<dbReference type="OrthoDB" id="3532793at2"/>
<evidence type="ECO:0000313" key="3">
    <source>
        <dbReference type="Proteomes" id="UP000253303"/>
    </source>
</evidence>
<protein>
    <recommendedName>
        <fullName evidence="1">DUF4097 domain-containing protein</fullName>
    </recommendedName>
</protein>
<feature type="domain" description="DUF4097" evidence="1">
    <location>
        <begin position="163"/>
        <end position="284"/>
    </location>
</feature>
<sequence>MTSTATRRTLSAPIPGPMVLDLDMPHGQIDVRVCDIDRAEIDLTTAAPPGSPAGEAIADATVTIDARVMTVHVPAPEGGTTIVTHARGGRVVVSGNVTSGVVISGGDIHIAGGTITGGQIINGAAAPGVRAVVRLPRGSALQVRTKSADLATSGPLEWARFASVSGDLSLGACRRLNASSTSGDLSAGFAEHAEVRTVSGDIYLDTTATVTAGTTSGDITISDLNGTALLRTVSGDITVNATPPGQITAHATSGDIRITAPPRAGEHALTIDAHSLTGRVRTPATATGPTRSRRPRFC</sequence>
<proteinExistence type="predicted"/>
<reference evidence="2 3" key="1">
    <citation type="submission" date="2018-06" db="EMBL/GenBank/DDBJ databases">
        <title>Sphaerisporangium craniellae sp. nov., isolated from a marine sponge in the South China Sea.</title>
        <authorList>
            <person name="Li L."/>
        </authorList>
    </citation>
    <scope>NUCLEOTIDE SEQUENCE [LARGE SCALE GENOMIC DNA]</scope>
    <source>
        <strain evidence="2 3">LHW63015</strain>
    </source>
</reference>
<name>A0A366LV13_9ACTN</name>
<dbReference type="Proteomes" id="UP000253303">
    <property type="component" value="Unassembled WGS sequence"/>
</dbReference>
<evidence type="ECO:0000313" key="2">
    <source>
        <dbReference type="EMBL" id="RBQ17798.1"/>
    </source>
</evidence>
<organism evidence="2 3">
    <name type="scientific">Spongiactinospora rosea</name>
    <dbReference type="NCBI Taxonomy" id="2248750"/>
    <lineage>
        <taxon>Bacteria</taxon>
        <taxon>Bacillati</taxon>
        <taxon>Actinomycetota</taxon>
        <taxon>Actinomycetes</taxon>
        <taxon>Streptosporangiales</taxon>
        <taxon>Streptosporangiaceae</taxon>
        <taxon>Spongiactinospora</taxon>
    </lineage>
</organism>
<dbReference type="InterPro" id="IPR025164">
    <property type="entry name" value="Toastrack_DUF4097"/>
</dbReference>
<dbReference type="RefSeq" id="WP_113982894.1">
    <property type="nucleotide sequence ID" value="NZ_QMEY01000010.1"/>
</dbReference>
<accession>A0A366LV13</accession>
<dbReference type="Pfam" id="PF13349">
    <property type="entry name" value="DUF4097"/>
    <property type="match status" value="1"/>
</dbReference>
<comment type="caution">
    <text evidence="2">The sequence shown here is derived from an EMBL/GenBank/DDBJ whole genome shotgun (WGS) entry which is preliminary data.</text>
</comment>
<dbReference type="EMBL" id="QMEY01000010">
    <property type="protein sequence ID" value="RBQ17798.1"/>
    <property type="molecule type" value="Genomic_DNA"/>
</dbReference>
<dbReference type="AlphaFoldDB" id="A0A366LV13"/>
<keyword evidence="3" id="KW-1185">Reference proteome</keyword>
<dbReference type="Gene3D" id="2.160.20.120">
    <property type="match status" value="1"/>
</dbReference>
<evidence type="ECO:0000259" key="1">
    <source>
        <dbReference type="Pfam" id="PF13349"/>
    </source>
</evidence>
<gene>
    <name evidence="2" type="ORF">DP939_23350</name>
</gene>